<sequence length="486" mass="55889">MKAIATVIVILSICMVLMSLSMDGSLLATHSHAADYNVSERVSNMYLAAVGKPPPSNYGRWVAFAEKRNCHIDPRHYSQLYKDLKPWIDAGRIDHNVFDAVGGAPNEWTGSHFTGPGLTESFDSGGGFNISHKGWDSCLRNNEIKVLFDKRPFRFYFNGMDNPRSLPSYNASSKFLNRAYDNPTQVFDDNKCFRERFGRTNFSKSTGNPIYDLISNNTSIRENHGYFMNPVPWKSVDAEVPFFTQCKSDCYADILMPQFYALISTSPVKDRIKWEDKKNVLFWHGTTTGSHYGDDIPWRKSHRVRLVQWAKDYGKKYPDRIFEAASNGPIPEPVGVDIGFTALVHSFESAKEVLDKEFGMKKFYDFKPTLKFKYLLVVDGHTWPGRLQGFLQTNSVILYNGVFIDWWNARLKPWEHYVPVQVDFSDLEEKLEWLLRNDDKARQISINAQLVAKQMSRYDEAMCYTGLLMTEYADLYFRGRPKVDTA</sequence>
<feature type="domain" description="Glycosyl transferase CAP10" evidence="4">
    <location>
        <begin position="226"/>
        <end position="477"/>
    </location>
</feature>
<protein>
    <recommendedName>
        <fullName evidence="4">Glycosyl transferase CAP10 domain-containing protein</fullName>
    </recommendedName>
</protein>
<accession>A0A507ERC5</accession>
<dbReference type="InterPro" id="IPR006598">
    <property type="entry name" value="CAP10"/>
</dbReference>
<dbReference type="GO" id="GO:0016740">
    <property type="term" value="F:transferase activity"/>
    <property type="evidence" value="ECO:0007669"/>
    <property type="project" value="UniProtKB-KW"/>
</dbReference>
<proteinExistence type="inferred from homology"/>
<evidence type="ECO:0000256" key="1">
    <source>
        <dbReference type="ARBA" id="ARBA00010118"/>
    </source>
</evidence>
<gene>
    <name evidence="5" type="ORF">CcCBS67573_g07854</name>
</gene>
<evidence type="ECO:0000313" key="6">
    <source>
        <dbReference type="Proteomes" id="UP000320333"/>
    </source>
</evidence>
<feature type="chain" id="PRO_5021492665" description="Glycosyl transferase CAP10 domain-containing protein" evidence="3">
    <location>
        <begin position="20"/>
        <end position="486"/>
    </location>
</feature>
<evidence type="ECO:0000256" key="2">
    <source>
        <dbReference type="ARBA" id="ARBA00022679"/>
    </source>
</evidence>
<keyword evidence="3" id="KW-0732">Signal</keyword>
<dbReference type="PANTHER" id="PTHR12203:SF35">
    <property type="entry name" value="PROTEIN O-GLUCOSYLTRANSFERASE 1"/>
    <property type="match status" value="1"/>
</dbReference>
<dbReference type="PANTHER" id="PTHR12203">
    <property type="entry name" value="KDEL LYS-ASP-GLU-LEU CONTAINING - RELATED"/>
    <property type="match status" value="1"/>
</dbReference>
<evidence type="ECO:0000313" key="5">
    <source>
        <dbReference type="EMBL" id="TPX66401.1"/>
    </source>
</evidence>
<name>A0A507ERC5_9FUNG</name>
<organism evidence="5 6">
    <name type="scientific">Chytriomyces confervae</name>
    <dbReference type="NCBI Taxonomy" id="246404"/>
    <lineage>
        <taxon>Eukaryota</taxon>
        <taxon>Fungi</taxon>
        <taxon>Fungi incertae sedis</taxon>
        <taxon>Chytridiomycota</taxon>
        <taxon>Chytridiomycota incertae sedis</taxon>
        <taxon>Chytridiomycetes</taxon>
        <taxon>Chytridiales</taxon>
        <taxon>Chytriomycetaceae</taxon>
        <taxon>Chytriomyces</taxon>
    </lineage>
</organism>
<dbReference type="Proteomes" id="UP000320333">
    <property type="component" value="Unassembled WGS sequence"/>
</dbReference>
<dbReference type="EMBL" id="QEAP01000444">
    <property type="protein sequence ID" value="TPX66401.1"/>
    <property type="molecule type" value="Genomic_DNA"/>
</dbReference>
<evidence type="ECO:0000256" key="3">
    <source>
        <dbReference type="SAM" id="SignalP"/>
    </source>
</evidence>
<feature type="signal peptide" evidence="3">
    <location>
        <begin position="1"/>
        <end position="19"/>
    </location>
</feature>
<evidence type="ECO:0000259" key="4">
    <source>
        <dbReference type="SMART" id="SM00672"/>
    </source>
</evidence>
<comment type="similarity">
    <text evidence="1">Belongs to the glycosyltransferase 90 family.</text>
</comment>
<dbReference type="Pfam" id="PF05686">
    <property type="entry name" value="Glyco_transf_90"/>
    <property type="match status" value="1"/>
</dbReference>
<dbReference type="SMART" id="SM00672">
    <property type="entry name" value="CAP10"/>
    <property type="match status" value="1"/>
</dbReference>
<reference evidence="5 6" key="1">
    <citation type="journal article" date="2019" name="Sci. Rep.">
        <title>Comparative genomics of chytrid fungi reveal insights into the obligate biotrophic and pathogenic lifestyle of Synchytrium endobioticum.</title>
        <authorList>
            <person name="van de Vossenberg B.T.L.H."/>
            <person name="Warris S."/>
            <person name="Nguyen H.D.T."/>
            <person name="van Gent-Pelzer M.P.E."/>
            <person name="Joly D.L."/>
            <person name="van de Geest H.C."/>
            <person name="Bonants P.J.M."/>
            <person name="Smith D.S."/>
            <person name="Levesque C.A."/>
            <person name="van der Lee T.A.J."/>
        </authorList>
    </citation>
    <scope>NUCLEOTIDE SEQUENCE [LARGE SCALE GENOMIC DNA]</scope>
    <source>
        <strain evidence="5 6">CBS 675.73</strain>
    </source>
</reference>
<dbReference type="OrthoDB" id="541052at2759"/>
<comment type="caution">
    <text evidence="5">The sequence shown here is derived from an EMBL/GenBank/DDBJ whole genome shotgun (WGS) entry which is preliminary data.</text>
</comment>
<dbReference type="AlphaFoldDB" id="A0A507ERC5"/>
<keyword evidence="2" id="KW-0808">Transferase</keyword>
<dbReference type="InterPro" id="IPR051091">
    <property type="entry name" value="O-Glucosyltr/Glycosyltrsf_90"/>
</dbReference>
<keyword evidence="6" id="KW-1185">Reference proteome</keyword>